<keyword evidence="3 7" id="KW-0812">Transmembrane</keyword>
<feature type="transmembrane region" description="Helical" evidence="7">
    <location>
        <begin position="190"/>
        <end position="210"/>
    </location>
</feature>
<organism evidence="9 10">
    <name type="scientific">Novipirellula herctigrandis</name>
    <dbReference type="NCBI Taxonomy" id="2527986"/>
    <lineage>
        <taxon>Bacteria</taxon>
        <taxon>Pseudomonadati</taxon>
        <taxon>Planctomycetota</taxon>
        <taxon>Planctomycetia</taxon>
        <taxon>Pirellulales</taxon>
        <taxon>Pirellulaceae</taxon>
        <taxon>Novipirellula</taxon>
    </lineage>
</organism>
<dbReference type="Pfam" id="PF01694">
    <property type="entry name" value="Rhomboid"/>
    <property type="match status" value="1"/>
</dbReference>
<feature type="transmembrane region" description="Helical" evidence="7">
    <location>
        <begin position="246"/>
        <end position="264"/>
    </location>
</feature>
<feature type="transmembrane region" description="Helical" evidence="7">
    <location>
        <begin position="140"/>
        <end position="158"/>
    </location>
</feature>
<dbReference type="OrthoDB" id="9813074at2"/>
<feature type="transmembrane region" description="Helical" evidence="7">
    <location>
        <begin position="222"/>
        <end position="240"/>
    </location>
</feature>
<keyword evidence="10" id="KW-1185">Reference proteome</keyword>
<dbReference type="GO" id="GO:0004252">
    <property type="term" value="F:serine-type endopeptidase activity"/>
    <property type="evidence" value="ECO:0007669"/>
    <property type="project" value="InterPro"/>
</dbReference>
<dbReference type="Proteomes" id="UP000315010">
    <property type="component" value="Unassembled WGS sequence"/>
</dbReference>
<dbReference type="AlphaFoldDB" id="A0A5C5Z137"/>
<feature type="transmembrane region" description="Helical" evidence="7">
    <location>
        <begin position="276"/>
        <end position="297"/>
    </location>
</feature>
<name>A0A5C5Z137_9BACT</name>
<evidence type="ECO:0000256" key="2">
    <source>
        <dbReference type="ARBA" id="ARBA00009045"/>
    </source>
</evidence>
<protein>
    <submittedName>
        <fullName evidence="9">Rhomboid protease GluP</fullName>
        <ecNumber evidence="9">3.4.21.105</ecNumber>
    </submittedName>
</protein>
<feature type="domain" description="Peptidase S54 rhomboid" evidence="8">
    <location>
        <begin position="124"/>
        <end position="265"/>
    </location>
</feature>
<dbReference type="InterPro" id="IPR050925">
    <property type="entry name" value="Rhomboid_protease_S54"/>
</dbReference>
<keyword evidence="4 9" id="KW-0378">Hydrolase</keyword>
<gene>
    <name evidence="9" type="primary">gluP</name>
    <name evidence="9" type="ORF">CA13_25490</name>
</gene>
<keyword evidence="6 7" id="KW-0472">Membrane</keyword>
<dbReference type="GO" id="GO:0016020">
    <property type="term" value="C:membrane"/>
    <property type="evidence" value="ECO:0007669"/>
    <property type="project" value="UniProtKB-SubCell"/>
</dbReference>
<feature type="transmembrane region" description="Helical" evidence="7">
    <location>
        <begin position="165"/>
        <end position="184"/>
    </location>
</feature>
<dbReference type="InterPro" id="IPR022764">
    <property type="entry name" value="Peptidase_S54_rhomboid_dom"/>
</dbReference>
<feature type="transmembrane region" description="Helical" evidence="7">
    <location>
        <begin position="80"/>
        <end position="103"/>
    </location>
</feature>
<dbReference type="PANTHER" id="PTHR43731">
    <property type="entry name" value="RHOMBOID PROTEASE"/>
    <property type="match status" value="1"/>
</dbReference>
<evidence type="ECO:0000256" key="1">
    <source>
        <dbReference type="ARBA" id="ARBA00004141"/>
    </source>
</evidence>
<evidence type="ECO:0000259" key="8">
    <source>
        <dbReference type="Pfam" id="PF01694"/>
    </source>
</evidence>
<dbReference type="RefSeq" id="WP_146396715.1">
    <property type="nucleotide sequence ID" value="NZ_SJPJ01000001.1"/>
</dbReference>
<dbReference type="EMBL" id="SJPJ01000001">
    <property type="protein sequence ID" value="TWT81102.1"/>
    <property type="molecule type" value="Genomic_DNA"/>
</dbReference>
<dbReference type="SUPFAM" id="SSF144091">
    <property type="entry name" value="Rhomboid-like"/>
    <property type="match status" value="1"/>
</dbReference>
<evidence type="ECO:0000256" key="4">
    <source>
        <dbReference type="ARBA" id="ARBA00022801"/>
    </source>
</evidence>
<evidence type="ECO:0000313" key="9">
    <source>
        <dbReference type="EMBL" id="TWT81102.1"/>
    </source>
</evidence>
<evidence type="ECO:0000313" key="10">
    <source>
        <dbReference type="Proteomes" id="UP000315010"/>
    </source>
</evidence>
<keyword evidence="5 7" id="KW-1133">Transmembrane helix</keyword>
<evidence type="ECO:0000256" key="3">
    <source>
        <dbReference type="ARBA" id="ARBA00022692"/>
    </source>
</evidence>
<dbReference type="GO" id="GO:0006508">
    <property type="term" value="P:proteolysis"/>
    <property type="evidence" value="ECO:0007669"/>
    <property type="project" value="UniProtKB-KW"/>
</dbReference>
<reference evidence="9 10" key="1">
    <citation type="submission" date="2019-02" db="EMBL/GenBank/DDBJ databases">
        <title>Deep-cultivation of Planctomycetes and their phenomic and genomic characterization uncovers novel biology.</title>
        <authorList>
            <person name="Wiegand S."/>
            <person name="Jogler M."/>
            <person name="Boedeker C."/>
            <person name="Pinto D."/>
            <person name="Vollmers J."/>
            <person name="Rivas-Marin E."/>
            <person name="Kohn T."/>
            <person name="Peeters S.H."/>
            <person name="Heuer A."/>
            <person name="Rast P."/>
            <person name="Oberbeckmann S."/>
            <person name="Bunk B."/>
            <person name="Jeske O."/>
            <person name="Meyerdierks A."/>
            <person name="Storesund J.E."/>
            <person name="Kallscheuer N."/>
            <person name="Luecker S."/>
            <person name="Lage O.M."/>
            <person name="Pohl T."/>
            <person name="Merkel B.J."/>
            <person name="Hornburger P."/>
            <person name="Mueller R.-W."/>
            <person name="Bruemmer F."/>
            <person name="Labrenz M."/>
            <person name="Spormann A.M."/>
            <person name="Op Den Camp H."/>
            <person name="Overmann J."/>
            <person name="Amann R."/>
            <person name="Jetten M.S.M."/>
            <person name="Mascher T."/>
            <person name="Medema M.H."/>
            <person name="Devos D.P."/>
            <person name="Kaster A.-K."/>
            <person name="Ovreas L."/>
            <person name="Rohde M."/>
            <person name="Galperin M.Y."/>
            <person name="Jogler C."/>
        </authorList>
    </citation>
    <scope>NUCLEOTIDE SEQUENCE [LARGE SCALE GENOMIC DNA]</scope>
    <source>
        <strain evidence="9 10">CA13</strain>
    </source>
</reference>
<comment type="similarity">
    <text evidence="2">Belongs to the peptidase S54 family.</text>
</comment>
<dbReference type="EC" id="3.4.21.105" evidence="9"/>
<dbReference type="Gene3D" id="1.20.1540.10">
    <property type="entry name" value="Rhomboid-like"/>
    <property type="match status" value="1"/>
</dbReference>
<evidence type="ECO:0000256" key="5">
    <source>
        <dbReference type="ARBA" id="ARBA00022989"/>
    </source>
</evidence>
<sequence>MDQSHQDGWEIIVRTPRREVCRELHVVLEAVGFHHEMIHRDGQWHLIVPQDNADAAIAEIEAYQRDNAGEANTEDRRVPIFGGAFVGVVAYIGILVSIAVVSWSPESGALWMSAGDMDAGDVMRGQWWRTFTALTLHADLAHLLSNFVFGSVFGFMVGRILGGGVAWLTIVVSGALGNFFNALIREPEHSSIGASTAVFAALGMMVAHALRPRSAMPPKPMRRWSPLVGGVLMLAFTGLGGERTDVGAHVAGFIAGTMLGYLACRMPDRVLANARVQAVSGVVAATLVVVAWTIAIAK</sequence>
<evidence type="ECO:0000256" key="6">
    <source>
        <dbReference type="ARBA" id="ARBA00023136"/>
    </source>
</evidence>
<evidence type="ECO:0000256" key="7">
    <source>
        <dbReference type="SAM" id="Phobius"/>
    </source>
</evidence>
<dbReference type="InterPro" id="IPR035952">
    <property type="entry name" value="Rhomboid-like_sf"/>
</dbReference>
<accession>A0A5C5Z137</accession>
<proteinExistence type="inferred from homology"/>
<dbReference type="PANTHER" id="PTHR43731:SF14">
    <property type="entry name" value="PRESENILIN-ASSOCIATED RHOMBOID-LIKE PROTEIN, MITOCHONDRIAL"/>
    <property type="match status" value="1"/>
</dbReference>
<comment type="subcellular location">
    <subcellularLocation>
        <location evidence="1">Membrane</location>
        <topology evidence="1">Multi-pass membrane protein</topology>
    </subcellularLocation>
</comment>
<comment type="caution">
    <text evidence="9">The sequence shown here is derived from an EMBL/GenBank/DDBJ whole genome shotgun (WGS) entry which is preliminary data.</text>
</comment>
<keyword evidence="9" id="KW-0645">Protease</keyword>